<dbReference type="Proteomes" id="UP000765509">
    <property type="component" value="Unassembled WGS sequence"/>
</dbReference>
<proteinExistence type="predicted"/>
<accession>A0A9Q3KI54</accession>
<reference evidence="2" key="1">
    <citation type="submission" date="2021-03" db="EMBL/GenBank/DDBJ databases">
        <title>Draft genome sequence of rust myrtle Austropuccinia psidii MF-1, a brazilian biotype.</title>
        <authorList>
            <person name="Quecine M.C."/>
            <person name="Pachon D.M.R."/>
            <person name="Bonatelli M.L."/>
            <person name="Correr F.H."/>
            <person name="Franceschini L.M."/>
            <person name="Leite T.F."/>
            <person name="Margarido G.R.A."/>
            <person name="Almeida C.A."/>
            <person name="Ferrarezi J.A."/>
            <person name="Labate C.A."/>
        </authorList>
    </citation>
    <scope>NUCLEOTIDE SEQUENCE</scope>
    <source>
        <strain evidence="2">MF-1</strain>
    </source>
</reference>
<evidence type="ECO:0000313" key="3">
    <source>
        <dbReference type="Proteomes" id="UP000765509"/>
    </source>
</evidence>
<organism evidence="2 3">
    <name type="scientific">Austropuccinia psidii MF-1</name>
    <dbReference type="NCBI Taxonomy" id="1389203"/>
    <lineage>
        <taxon>Eukaryota</taxon>
        <taxon>Fungi</taxon>
        <taxon>Dikarya</taxon>
        <taxon>Basidiomycota</taxon>
        <taxon>Pucciniomycotina</taxon>
        <taxon>Pucciniomycetes</taxon>
        <taxon>Pucciniales</taxon>
        <taxon>Sphaerophragmiaceae</taxon>
        <taxon>Austropuccinia</taxon>
    </lineage>
</organism>
<comment type="caution">
    <text evidence="2">The sequence shown here is derived from an EMBL/GenBank/DDBJ whole genome shotgun (WGS) entry which is preliminary data.</text>
</comment>
<gene>
    <name evidence="2" type="ORF">O181_121773</name>
</gene>
<feature type="compositionally biased region" description="Polar residues" evidence="1">
    <location>
        <begin position="23"/>
        <end position="42"/>
    </location>
</feature>
<name>A0A9Q3KI54_9BASI</name>
<keyword evidence="3" id="KW-1185">Reference proteome</keyword>
<dbReference type="AlphaFoldDB" id="A0A9Q3KI54"/>
<dbReference type="EMBL" id="AVOT02111531">
    <property type="protein sequence ID" value="MBW0582058.1"/>
    <property type="molecule type" value="Genomic_DNA"/>
</dbReference>
<evidence type="ECO:0000256" key="1">
    <source>
        <dbReference type="SAM" id="MobiDB-lite"/>
    </source>
</evidence>
<feature type="region of interest" description="Disordered" evidence="1">
    <location>
        <begin position="1"/>
        <end position="70"/>
    </location>
</feature>
<sequence>MSGIQIWEINDASDIGVEEKQPKTTQQEPNPTPVASRSNSNIKKQPQGQEKGKGKAPATKKYSQGYRIPNLQQDIMENSFHMTRTMI</sequence>
<evidence type="ECO:0000313" key="2">
    <source>
        <dbReference type="EMBL" id="MBW0582058.1"/>
    </source>
</evidence>
<protein>
    <submittedName>
        <fullName evidence="2">Uncharacterized protein</fullName>
    </submittedName>
</protein>